<keyword evidence="6" id="KW-0723">Serine/threonine-protein kinase</keyword>
<keyword evidence="7" id="KW-1185">Reference proteome</keyword>
<dbReference type="GO" id="GO:0004674">
    <property type="term" value="F:protein serine/threonine kinase activity"/>
    <property type="evidence" value="ECO:0007669"/>
    <property type="project" value="UniProtKB-KW"/>
</dbReference>
<feature type="domain" description="Protein kinase" evidence="5">
    <location>
        <begin position="1"/>
        <end position="264"/>
    </location>
</feature>
<keyword evidence="3 6" id="KW-0418">Kinase</keyword>
<evidence type="ECO:0000313" key="6">
    <source>
        <dbReference type="EMBL" id="ABF45046.1"/>
    </source>
</evidence>
<dbReference type="Gene3D" id="1.10.510.10">
    <property type="entry name" value="Transferase(Phosphotransferase) domain 1"/>
    <property type="match status" value="1"/>
</dbReference>
<dbReference type="SUPFAM" id="SSF56112">
    <property type="entry name" value="Protein kinase-like (PK-like)"/>
    <property type="match status" value="1"/>
</dbReference>
<dbReference type="InterPro" id="IPR011009">
    <property type="entry name" value="Kinase-like_dom_sf"/>
</dbReference>
<dbReference type="eggNOG" id="COG0515">
    <property type="taxonomic scope" value="Bacteria"/>
</dbReference>
<evidence type="ECO:0000313" key="7">
    <source>
        <dbReference type="Proteomes" id="UP000002431"/>
    </source>
</evidence>
<dbReference type="KEGG" id="dge:Dgeo_0744"/>
<protein>
    <submittedName>
        <fullName evidence="6">Serine/threonine protein kinase</fullName>
    </submittedName>
</protein>
<evidence type="ECO:0000256" key="1">
    <source>
        <dbReference type="ARBA" id="ARBA00022679"/>
    </source>
</evidence>
<name>Q1J0D8_DEIGD</name>
<dbReference type="PANTHER" id="PTHR43289:SF6">
    <property type="entry name" value="SERINE_THREONINE-PROTEIN KINASE NEKL-3"/>
    <property type="match status" value="1"/>
</dbReference>
<sequence length="280" mass="30396">MTLVSRMNRVQVFPEAQVIERPQLLARRAGVQSEVGEWDGRPVFVKTLLTDDPEAALRFEHEGHVAAQLGHPLVVPLLARSPSQLIFPLVVGCTLRERVMTGPLPTAEALSVACGLLDAVAHLHARGVTHHDLKPENVLLVGGEAYGDCVRLIDFGMSHSTALPLDIHDGTRMGTPHFMAPEQFRGVRGDPRSDLYSAGVLLFDCLAGEPPYEDALGWLVGLHDDRAPLPGPPELHPLLEAALSRDPDERPATAAEMRAELQNVACALGLELARLERTCP</sequence>
<accession>Q1J0D8</accession>
<dbReference type="Pfam" id="PF00069">
    <property type="entry name" value="Pkinase"/>
    <property type="match status" value="1"/>
</dbReference>
<keyword evidence="1" id="KW-0808">Transferase</keyword>
<dbReference type="Proteomes" id="UP000002431">
    <property type="component" value="Chromosome"/>
</dbReference>
<dbReference type="AlphaFoldDB" id="Q1J0D8"/>
<organism evidence="6 7">
    <name type="scientific">Deinococcus geothermalis (strain DSM 11300 / CIP 105573 / AG-3a)</name>
    <dbReference type="NCBI Taxonomy" id="319795"/>
    <lineage>
        <taxon>Bacteria</taxon>
        <taxon>Thermotogati</taxon>
        <taxon>Deinococcota</taxon>
        <taxon>Deinococci</taxon>
        <taxon>Deinococcales</taxon>
        <taxon>Deinococcaceae</taxon>
        <taxon>Deinococcus</taxon>
    </lineage>
</organism>
<evidence type="ECO:0000256" key="4">
    <source>
        <dbReference type="ARBA" id="ARBA00022840"/>
    </source>
</evidence>
<evidence type="ECO:0000259" key="5">
    <source>
        <dbReference type="PROSITE" id="PS50011"/>
    </source>
</evidence>
<dbReference type="CDD" id="cd14014">
    <property type="entry name" value="STKc_PknB_like"/>
    <property type="match status" value="1"/>
</dbReference>
<dbReference type="SMART" id="SM00220">
    <property type="entry name" value="S_TKc"/>
    <property type="match status" value="1"/>
</dbReference>
<dbReference type="PROSITE" id="PS50011">
    <property type="entry name" value="PROTEIN_KINASE_DOM"/>
    <property type="match status" value="1"/>
</dbReference>
<dbReference type="InterPro" id="IPR000719">
    <property type="entry name" value="Prot_kinase_dom"/>
</dbReference>
<evidence type="ECO:0000256" key="2">
    <source>
        <dbReference type="ARBA" id="ARBA00022741"/>
    </source>
</evidence>
<dbReference type="EMBL" id="CP000359">
    <property type="protein sequence ID" value="ABF45046.1"/>
    <property type="molecule type" value="Genomic_DNA"/>
</dbReference>
<dbReference type="GO" id="GO:0005524">
    <property type="term" value="F:ATP binding"/>
    <property type="evidence" value="ECO:0007669"/>
    <property type="project" value="UniProtKB-KW"/>
</dbReference>
<dbReference type="HOGENOM" id="CLU_000288_63_44_0"/>
<keyword evidence="4" id="KW-0067">ATP-binding</keyword>
<dbReference type="PANTHER" id="PTHR43289">
    <property type="entry name" value="MITOGEN-ACTIVATED PROTEIN KINASE KINASE KINASE 20-RELATED"/>
    <property type="match status" value="1"/>
</dbReference>
<evidence type="ECO:0000256" key="3">
    <source>
        <dbReference type="ARBA" id="ARBA00022777"/>
    </source>
</evidence>
<reference evidence="6" key="1">
    <citation type="submission" date="2006-04" db="EMBL/GenBank/DDBJ databases">
        <title>Complete sequence of chromosome of Deinococcus geothermalis DSM 11300.</title>
        <authorList>
            <consortium name="US DOE Joint Genome Institute"/>
            <person name="Copeland A."/>
            <person name="Lucas S."/>
            <person name="Lapidus A."/>
            <person name="Barry K."/>
            <person name="Detter J.C."/>
            <person name="Glavina del Rio T."/>
            <person name="Hammon N."/>
            <person name="Israni S."/>
            <person name="Dalin E."/>
            <person name="Tice H."/>
            <person name="Pitluck S."/>
            <person name="Brettin T."/>
            <person name="Bruce D."/>
            <person name="Han C."/>
            <person name="Tapia R."/>
            <person name="Saunders E."/>
            <person name="Gilna P."/>
            <person name="Schmutz J."/>
            <person name="Larimer F."/>
            <person name="Land M."/>
            <person name="Hauser L."/>
            <person name="Kyrpides N."/>
            <person name="Kim E."/>
            <person name="Daly M.J."/>
            <person name="Fredrickson J.K."/>
            <person name="Makarova K.S."/>
            <person name="Gaidamakova E.K."/>
            <person name="Zhai M."/>
            <person name="Richardson P."/>
        </authorList>
    </citation>
    <scope>NUCLEOTIDE SEQUENCE</scope>
    <source>
        <strain evidence="6">DSM 11300</strain>
    </source>
</reference>
<dbReference type="PROSITE" id="PS00108">
    <property type="entry name" value="PROTEIN_KINASE_ST"/>
    <property type="match status" value="1"/>
</dbReference>
<dbReference type="InterPro" id="IPR008271">
    <property type="entry name" value="Ser/Thr_kinase_AS"/>
</dbReference>
<keyword evidence="2" id="KW-0547">Nucleotide-binding</keyword>
<proteinExistence type="predicted"/>
<gene>
    <name evidence="6" type="ordered locus">Dgeo_0744</name>
</gene>
<dbReference type="STRING" id="319795.Dgeo_0744"/>